<dbReference type="CDD" id="cd00640">
    <property type="entry name" value="Trp-synth-beta_II"/>
    <property type="match status" value="1"/>
</dbReference>
<dbReference type="PANTHER" id="PTHR42937:SF1">
    <property type="entry name" value="DIAMINOPROPIONATE AMMONIA-LYASE"/>
    <property type="match status" value="1"/>
</dbReference>
<dbReference type="SUPFAM" id="SSF53686">
    <property type="entry name" value="Tryptophan synthase beta subunit-like PLP-dependent enzymes"/>
    <property type="match status" value="1"/>
</dbReference>
<keyword evidence="5" id="KW-1185">Reference proteome</keyword>
<protein>
    <submittedName>
        <fullName evidence="4">Diaminopropionate ammonia-lyase</fullName>
    </submittedName>
</protein>
<reference evidence="5" key="1">
    <citation type="journal article" date="2019" name="Int. J. Syst. Evol. Microbiol.">
        <title>The Global Catalogue of Microorganisms (GCM) 10K type strain sequencing project: providing services to taxonomists for standard genome sequencing and annotation.</title>
        <authorList>
            <consortium name="The Broad Institute Genomics Platform"/>
            <consortium name="The Broad Institute Genome Sequencing Center for Infectious Disease"/>
            <person name="Wu L."/>
            <person name="Ma J."/>
        </authorList>
    </citation>
    <scope>NUCLEOTIDE SEQUENCE [LARGE SCALE GENOMIC DNA]</scope>
    <source>
        <strain evidence="5">CGMCC 1.10188</strain>
    </source>
</reference>
<dbReference type="Pfam" id="PF00291">
    <property type="entry name" value="PALP"/>
    <property type="match status" value="1"/>
</dbReference>
<dbReference type="Proteomes" id="UP000603352">
    <property type="component" value="Unassembled WGS sequence"/>
</dbReference>
<evidence type="ECO:0000313" key="5">
    <source>
        <dbReference type="Proteomes" id="UP000603352"/>
    </source>
</evidence>
<comment type="cofactor">
    <cofactor evidence="1">
        <name>pyridoxal 5'-phosphate</name>
        <dbReference type="ChEBI" id="CHEBI:597326"/>
    </cofactor>
</comment>
<dbReference type="Gene3D" id="3.40.50.1100">
    <property type="match status" value="3"/>
</dbReference>
<gene>
    <name evidence="4" type="ORF">GCM10011505_47700</name>
</gene>
<evidence type="ECO:0000256" key="1">
    <source>
        <dbReference type="ARBA" id="ARBA00001933"/>
    </source>
</evidence>
<dbReference type="RefSeq" id="WP_229708636.1">
    <property type="nucleotide sequence ID" value="NZ_BMDZ01000104.1"/>
</dbReference>
<dbReference type="NCBIfam" id="NF006058">
    <property type="entry name" value="PRK08206.1"/>
    <property type="match status" value="1"/>
</dbReference>
<sequence length="395" mass="40617">MMLIPNTLPDAGLPLDTGDVTAFGADAAQAAAALFALTHAHGDAATPLTTLPALAAGLGLHSLHVKDEGGRHGLGSFKALGGAHAVIRLVLAEAARRLGRPVAAADLGSVAVRAIAGTMTVSCATDGNHGRSVAAGARLVGARSVVFLHRGVSDVRAAAIREQGARIVVVDGDYDDSLAEAGRVAAAEGWINVSDMALPGDERIPMLVMQGYTVMAAEILRQMPQPPSHLFIQAGVGGVAGALAAHMAAVLGDSRPQVVVVEPDRAPCLFDSARAGDRLRLDRHRSTVMAMLECREPSVVAWRILARLAAGFMTVTDDEAMAAVDRLARPLGRDPAMLAGESGAAGLAGLLQAVSDPAGRAALALDDRARVLVIATEGANDPQNRHRLSITAAPR</sequence>
<organism evidence="4 5">
    <name type="scientific">Tistrella bauzanensis</name>
    <dbReference type="NCBI Taxonomy" id="657419"/>
    <lineage>
        <taxon>Bacteria</taxon>
        <taxon>Pseudomonadati</taxon>
        <taxon>Pseudomonadota</taxon>
        <taxon>Alphaproteobacteria</taxon>
        <taxon>Geminicoccales</taxon>
        <taxon>Geminicoccaceae</taxon>
        <taxon>Tistrella</taxon>
    </lineage>
</organism>
<dbReference type="InterPro" id="IPR036052">
    <property type="entry name" value="TrpB-like_PALP_sf"/>
</dbReference>
<name>A0ABQ1J6X9_9PROT</name>
<proteinExistence type="predicted"/>
<feature type="domain" description="Tryptophan synthase beta chain-like PALP" evidence="3">
    <location>
        <begin position="44"/>
        <end position="376"/>
    </location>
</feature>
<evidence type="ECO:0000313" key="4">
    <source>
        <dbReference type="EMBL" id="GGB61508.1"/>
    </source>
</evidence>
<keyword evidence="2" id="KW-0663">Pyridoxal phosphate</keyword>
<evidence type="ECO:0000256" key="2">
    <source>
        <dbReference type="ARBA" id="ARBA00022898"/>
    </source>
</evidence>
<dbReference type="EMBL" id="BMDZ01000104">
    <property type="protein sequence ID" value="GGB61508.1"/>
    <property type="molecule type" value="Genomic_DNA"/>
</dbReference>
<dbReference type="PANTHER" id="PTHR42937">
    <property type="match status" value="1"/>
</dbReference>
<evidence type="ECO:0000259" key="3">
    <source>
        <dbReference type="Pfam" id="PF00291"/>
    </source>
</evidence>
<dbReference type="InterPro" id="IPR001926">
    <property type="entry name" value="TrpB-like_PALP"/>
</dbReference>
<accession>A0ABQ1J6X9</accession>
<comment type="caution">
    <text evidence="4">The sequence shown here is derived from an EMBL/GenBank/DDBJ whole genome shotgun (WGS) entry which is preliminary data.</text>
</comment>